<dbReference type="STRING" id="471704.A0A195EDW5"/>
<dbReference type="Gene3D" id="1.10.10.1450">
    <property type="match status" value="1"/>
</dbReference>
<dbReference type="GO" id="GO:0005737">
    <property type="term" value="C:cytoplasm"/>
    <property type="evidence" value="ECO:0007669"/>
    <property type="project" value="InterPro"/>
</dbReference>
<dbReference type="Proteomes" id="UP000078492">
    <property type="component" value="Unassembled WGS sequence"/>
</dbReference>
<feature type="domain" description="CIDE-N" evidence="2">
    <location>
        <begin position="152"/>
        <end position="188"/>
    </location>
</feature>
<evidence type="ECO:0000259" key="2">
    <source>
        <dbReference type="Pfam" id="PF02017"/>
    </source>
</evidence>
<evidence type="ECO:0000259" key="4">
    <source>
        <dbReference type="Pfam" id="PF17906"/>
    </source>
</evidence>
<dbReference type="PANTHER" id="PTHR13067:SF2">
    <property type="entry name" value="CASPASE-ACTIVATED DNASE"/>
    <property type="match status" value="1"/>
</dbReference>
<dbReference type="SUPFAM" id="SSF54060">
    <property type="entry name" value="His-Me finger endonucleases"/>
    <property type="match status" value="1"/>
</dbReference>
<dbReference type="GO" id="GO:0006309">
    <property type="term" value="P:apoptotic DNA fragmentation"/>
    <property type="evidence" value="ECO:0007669"/>
    <property type="project" value="InterPro"/>
</dbReference>
<evidence type="ECO:0000259" key="3">
    <source>
        <dbReference type="Pfam" id="PF09230"/>
    </source>
</evidence>
<dbReference type="InterPro" id="IPR041426">
    <property type="entry name" value="Mos1_HTH"/>
</dbReference>
<accession>A0A195EDW5</accession>
<keyword evidence="1" id="KW-0053">Apoptosis</keyword>
<dbReference type="Pfam" id="PF09230">
    <property type="entry name" value="DFF40"/>
    <property type="match status" value="1"/>
</dbReference>
<proteinExistence type="predicted"/>
<evidence type="ECO:0008006" key="7">
    <source>
        <dbReference type="Google" id="ProtNLM"/>
    </source>
</evidence>
<dbReference type="Pfam" id="PF02017">
    <property type="entry name" value="CIDE-N"/>
    <property type="match status" value="1"/>
</dbReference>
<name>A0A195EDW5_9HYME</name>
<dbReference type="GO" id="GO:0004520">
    <property type="term" value="F:DNA endonuclease activity"/>
    <property type="evidence" value="ECO:0007669"/>
    <property type="project" value="InterPro"/>
</dbReference>
<evidence type="ECO:0000256" key="1">
    <source>
        <dbReference type="ARBA" id="ARBA00022703"/>
    </source>
</evidence>
<reference evidence="5 6" key="1">
    <citation type="submission" date="2015-09" db="EMBL/GenBank/DDBJ databases">
        <title>Trachymyrmex cornetzi WGS genome.</title>
        <authorList>
            <person name="Nygaard S."/>
            <person name="Hu H."/>
            <person name="Boomsma J."/>
            <person name="Zhang G."/>
        </authorList>
    </citation>
    <scope>NUCLEOTIDE SEQUENCE [LARGE SCALE GENOMIC DNA]</scope>
    <source>
        <strain evidence="5">Tcor2-1</strain>
        <tissue evidence="5">Whole body</tissue>
    </source>
</reference>
<protein>
    <recommendedName>
        <fullName evidence="7">DNAation factor subunit beta</fullName>
    </recommendedName>
</protein>
<sequence>YSRLKMSVYEPNSRHLREVLIFCFNMKKSVAEVHGMLSNTYGETAISERTCREWFQRFKNGDFDLGVVYYELLKSTETIIGDRYRTQFAFEPSYHLFRSMAHGLANQHLRFYKEVKIGRSSFSVSLKSASGRLQPLALSNQPGQGQEVTNDPTEVSVFLLDGSLIDEEYFHTLEPQTTLILQKPGEKVLSDADILYEALRRVNIDFLTAGDRVTQFLTENLKGKVALLNKVLNKDDSKTALSTKEDHPEWFENLETNCMTKEAYMHRRCQDRIRTYLYKTIEQIKCSDVFMNDYKARQQLLHTIAFFKLQLKQDHYFGYYFDRSRAESGTKSDKKQIAICNKKGEFKCEGRWNTDGCPYGDRHKINPYRSKEDLALFSTWNLDHKIERSRTLIPKLLQISRQDMINEEDIYDCYDNLFTVKNLRLVHIVCHDKGSHK</sequence>
<organism evidence="5 6">
    <name type="scientific">Trachymyrmex cornetzi</name>
    <dbReference type="NCBI Taxonomy" id="471704"/>
    <lineage>
        <taxon>Eukaryota</taxon>
        <taxon>Metazoa</taxon>
        <taxon>Ecdysozoa</taxon>
        <taxon>Arthropoda</taxon>
        <taxon>Hexapoda</taxon>
        <taxon>Insecta</taxon>
        <taxon>Pterygota</taxon>
        <taxon>Neoptera</taxon>
        <taxon>Endopterygota</taxon>
        <taxon>Hymenoptera</taxon>
        <taxon>Apocrita</taxon>
        <taxon>Aculeata</taxon>
        <taxon>Formicoidea</taxon>
        <taxon>Formicidae</taxon>
        <taxon>Myrmicinae</taxon>
        <taxon>Trachymyrmex</taxon>
    </lineage>
</organism>
<keyword evidence="6" id="KW-1185">Reference proteome</keyword>
<dbReference type="InterPro" id="IPR044925">
    <property type="entry name" value="His-Me_finger_sf"/>
</dbReference>
<dbReference type="InterPro" id="IPR039729">
    <property type="entry name" value="DFF40"/>
</dbReference>
<feature type="non-terminal residue" evidence="5">
    <location>
        <position position="1"/>
    </location>
</feature>
<dbReference type="PANTHER" id="PTHR13067">
    <property type="entry name" value="CASPASE-ACTIVATED DNASE"/>
    <property type="match status" value="1"/>
</dbReference>
<dbReference type="GO" id="GO:0005634">
    <property type="term" value="C:nucleus"/>
    <property type="evidence" value="ECO:0007669"/>
    <property type="project" value="InterPro"/>
</dbReference>
<dbReference type="GO" id="GO:0016787">
    <property type="term" value="F:hydrolase activity"/>
    <property type="evidence" value="ECO:0007669"/>
    <property type="project" value="InterPro"/>
</dbReference>
<dbReference type="EMBL" id="KQ979039">
    <property type="protein sequence ID" value="KYN23398.1"/>
    <property type="molecule type" value="Genomic_DNA"/>
</dbReference>
<gene>
    <name evidence="5" type="ORF">ALC57_04272</name>
</gene>
<evidence type="ECO:0000313" key="5">
    <source>
        <dbReference type="EMBL" id="KYN23398.1"/>
    </source>
</evidence>
<dbReference type="InterPro" id="IPR003508">
    <property type="entry name" value="CIDE-N_dom"/>
</dbReference>
<dbReference type="Gene3D" id="3.10.20.10">
    <property type="match status" value="1"/>
</dbReference>
<dbReference type="Pfam" id="PF17906">
    <property type="entry name" value="HTH_48"/>
    <property type="match status" value="1"/>
</dbReference>
<dbReference type="InterPro" id="IPR015311">
    <property type="entry name" value="DFF40_C"/>
</dbReference>
<feature type="domain" description="DNA fragmentation factor 40 C-terminal" evidence="3">
    <location>
        <begin position="213"/>
        <end position="437"/>
    </location>
</feature>
<dbReference type="AlphaFoldDB" id="A0A195EDW5"/>
<evidence type="ECO:0000313" key="6">
    <source>
        <dbReference type="Proteomes" id="UP000078492"/>
    </source>
</evidence>
<feature type="domain" description="Mos1 transposase HTH" evidence="4">
    <location>
        <begin position="14"/>
        <end position="62"/>
    </location>
</feature>